<proteinExistence type="predicted"/>
<organism evidence="2 3">
    <name type="scientific">Fulvivirga sediminis</name>
    <dbReference type="NCBI Taxonomy" id="2803949"/>
    <lineage>
        <taxon>Bacteria</taxon>
        <taxon>Pseudomonadati</taxon>
        <taxon>Bacteroidota</taxon>
        <taxon>Cytophagia</taxon>
        <taxon>Cytophagales</taxon>
        <taxon>Fulvivirgaceae</taxon>
        <taxon>Fulvivirga</taxon>
    </lineage>
</organism>
<dbReference type="Proteomes" id="UP000659388">
    <property type="component" value="Unassembled WGS sequence"/>
</dbReference>
<dbReference type="RefSeq" id="WP_202245288.1">
    <property type="nucleotide sequence ID" value="NZ_JAESIY010000008.1"/>
</dbReference>
<dbReference type="Gene3D" id="3.30.720.120">
    <property type="match status" value="1"/>
</dbReference>
<dbReference type="PANTHER" id="PTHR34109">
    <property type="entry name" value="BNAUNNG04460D PROTEIN-RELATED"/>
    <property type="match status" value="1"/>
</dbReference>
<evidence type="ECO:0000313" key="2">
    <source>
        <dbReference type="EMBL" id="MBL3657498.1"/>
    </source>
</evidence>
<dbReference type="EMBL" id="JAESIY010000008">
    <property type="protein sequence ID" value="MBL3657498.1"/>
    <property type="molecule type" value="Genomic_DNA"/>
</dbReference>
<dbReference type="PANTHER" id="PTHR34109:SF1">
    <property type="entry name" value="VOC DOMAIN-CONTAINING PROTEIN"/>
    <property type="match status" value="1"/>
</dbReference>
<accession>A0A937FBM6</accession>
<dbReference type="AlphaFoldDB" id="A0A937FBM6"/>
<dbReference type="InterPro" id="IPR029068">
    <property type="entry name" value="Glyas_Bleomycin-R_OHBP_Dase"/>
</dbReference>
<keyword evidence="3" id="KW-1185">Reference proteome</keyword>
<evidence type="ECO:0000259" key="1">
    <source>
        <dbReference type="Pfam" id="PF00903"/>
    </source>
</evidence>
<dbReference type="InterPro" id="IPR004360">
    <property type="entry name" value="Glyas_Fos-R_dOase_dom"/>
</dbReference>
<comment type="caution">
    <text evidence="2">The sequence shown here is derived from an EMBL/GenBank/DDBJ whole genome shotgun (WGS) entry which is preliminary data.</text>
</comment>
<dbReference type="CDD" id="cd07246">
    <property type="entry name" value="VOC_like"/>
    <property type="match status" value="1"/>
</dbReference>
<gene>
    <name evidence="2" type="ORF">JL102_15225</name>
</gene>
<reference evidence="2" key="1">
    <citation type="submission" date="2021-01" db="EMBL/GenBank/DDBJ databases">
        <title>Fulvivirga kasyanovii gen. nov., sp nov., a novel member of the phylum Bacteroidetes isolated from seawater in a mussel farm.</title>
        <authorList>
            <person name="Zhao L.-H."/>
            <person name="Wang Z.-J."/>
        </authorList>
    </citation>
    <scope>NUCLEOTIDE SEQUENCE</scope>
    <source>
        <strain evidence="2">2943</strain>
    </source>
</reference>
<dbReference type="Gene3D" id="3.30.720.110">
    <property type="match status" value="1"/>
</dbReference>
<sequence length="125" mass="14087">MKIPEGYNTVMPYLIVKDAAAFKAFMIEVFNAKEKVEIMRESSDVIMHAEITIGDSTIMYANSTENFKTENAGMFIWVKDADITFKKAMNLGASSVMPLSNQKYGRTCGIQDPFGNTWWVTSPIR</sequence>
<evidence type="ECO:0000313" key="3">
    <source>
        <dbReference type="Proteomes" id="UP000659388"/>
    </source>
</evidence>
<protein>
    <submittedName>
        <fullName evidence="2">VOC family protein</fullName>
    </submittedName>
</protein>
<name>A0A937FBM6_9BACT</name>
<dbReference type="SUPFAM" id="SSF54593">
    <property type="entry name" value="Glyoxalase/Bleomycin resistance protein/Dihydroxybiphenyl dioxygenase"/>
    <property type="match status" value="1"/>
</dbReference>
<feature type="domain" description="Glyoxalase/fosfomycin resistance/dioxygenase" evidence="1">
    <location>
        <begin position="14"/>
        <end position="120"/>
    </location>
</feature>
<dbReference type="Pfam" id="PF00903">
    <property type="entry name" value="Glyoxalase"/>
    <property type="match status" value="1"/>
</dbReference>